<evidence type="ECO:0000313" key="2">
    <source>
        <dbReference type="EMBL" id="KIK81191.1"/>
    </source>
</evidence>
<feature type="compositionally biased region" description="Basic and acidic residues" evidence="1">
    <location>
        <begin position="1"/>
        <end position="10"/>
    </location>
</feature>
<feature type="region of interest" description="Disordered" evidence="1">
    <location>
        <begin position="1"/>
        <end position="49"/>
    </location>
</feature>
<sequence>MRREPREGRPHRNSHLHSPPCQQNPQQHLWHRSGSPSPNTPHARNLKSGGKQSELCSACYLCLGCNTHRIYDCNSPTLWDGPDSHLVNPKGLTLCLDWQRTIGCSSTTHKNSDHECSGCGSEEHGAQACPRGPKL</sequence>
<evidence type="ECO:0000256" key="1">
    <source>
        <dbReference type="SAM" id="MobiDB-lite"/>
    </source>
</evidence>
<name>A0A0D0DAZ8_9AGAM</name>
<proteinExistence type="predicted"/>
<gene>
    <name evidence="2" type="ORF">PAXRUDRAFT_156693</name>
</gene>
<dbReference type="EMBL" id="KN825847">
    <property type="protein sequence ID" value="KIK81191.1"/>
    <property type="molecule type" value="Genomic_DNA"/>
</dbReference>
<organism evidence="2 3">
    <name type="scientific">Paxillus rubicundulus Ve08.2h10</name>
    <dbReference type="NCBI Taxonomy" id="930991"/>
    <lineage>
        <taxon>Eukaryota</taxon>
        <taxon>Fungi</taxon>
        <taxon>Dikarya</taxon>
        <taxon>Basidiomycota</taxon>
        <taxon>Agaricomycotina</taxon>
        <taxon>Agaricomycetes</taxon>
        <taxon>Agaricomycetidae</taxon>
        <taxon>Boletales</taxon>
        <taxon>Paxilineae</taxon>
        <taxon>Paxillaceae</taxon>
        <taxon>Paxillus</taxon>
    </lineage>
</organism>
<dbReference type="AlphaFoldDB" id="A0A0D0DAZ8"/>
<dbReference type="HOGENOM" id="CLU_131643_0_0_1"/>
<dbReference type="InParanoid" id="A0A0D0DAZ8"/>
<reference evidence="2 3" key="1">
    <citation type="submission" date="2014-04" db="EMBL/GenBank/DDBJ databases">
        <authorList>
            <consortium name="DOE Joint Genome Institute"/>
            <person name="Kuo A."/>
            <person name="Kohler A."/>
            <person name="Jargeat P."/>
            <person name="Nagy L.G."/>
            <person name="Floudas D."/>
            <person name="Copeland A."/>
            <person name="Barry K.W."/>
            <person name="Cichocki N."/>
            <person name="Veneault-Fourrey C."/>
            <person name="LaButti K."/>
            <person name="Lindquist E.A."/>
            <person name="Lipzen A."/>
            <person name="Lundell T."/>
            <person name="Morin E."/>
            <person name="Murat C."/>
            <person name="Sun H."/>
            <person name="Tunlid A."/>
            <person name="Henrissat B."/>
            <person name="Grigoriev I.V."/>
            <person name="Hibbett D.S."/>
            <person name="Martin F."/>
            <person name="Nordberg H.P."/>
            <person name="Cantor M.N."/>
            <person name="Hua S.X."/>
        </authorList>
    </citation>
    <scope>NUCLEOTIDE SEQUENCE [LARGE SCALE GENOMIC DNA]</scope>
    <source>
        <strain evidence="2 3">Ve08.2h10</strain>
    </source>
</reference>
<keyword evidence="3" id="KW-1185">Reference proteome</keyword>
<accession>A0A0D0DAZ8</accession>
<reference evidence="3" key="2">
    <citation type="submission" date="2015-01" db="EMBL/GenBank/DDBJ databases">
        <title>Evolutionary Origins and Diversification of the Mycorrhizal Mutualists.</title>
        <authorList>
            <consortium name="DOE Joint Genome Institute"/>
            <consortium name="Mycorrhizal Genomics Consortium"/>
            <person name="Kohler A."/>
            <person name="Kuo A."/>
            <person name="Nagy L.G."/>
            <person name="Floudas D."/>
            <person name="Copeland A."/>
            <person name="Barry K.W."/>
            <person name="Cichocki N."/>
            <person name="Veneault-Fourrey C."/>
            <person name="LaButti K."/>
            <person name="Lindquist E.A."/>
            <person name="Lipzen A."/>
            <person name="Lundell T."/>
            <person name="Morin E."/>
            <person name="Murat C."/>
            <person name="Riley R."/>
            <person name="Ohm R."/>
            <person name="Sun H."/>
            <person name="Tunlid A."/>
            <person name="Henrissat B."/>
            <person name="Grigoriev I.V."/>
            <person name="Hibbett D.S."/>
            <person name="Martin F."/>
        </authorList>
    </citation>
    <scope>NUCLEOTIDE SEQUENCE [LARGE SCALE GENOMIC DNA]</scope>
    <source>
        <strain evidence="3">Ve08.2h10</strain>
    </source>
</reference>
<dbReference type="OrthoDB" id="2158839at2759"/>
<protein>
    <submittedName>
        <fullName evidence="2">Uncharacterized protein</fullName>
    </submittedName>
</protein>
<dbReference type="Proteomes" id="UP000054538">
    <property type="component" value="Unassembled WGS sequence"/>
</dbReference>
<evidence type="ECO:0000313" key="3">
    <source>
        <dbReference type="Proteomes" id="UP000054538"/>
    </source>
</evidence>